<feature type="transmembrane region" description="Helical" evidence="7">
    <location>
        <begin position="111"/>
        <end position="131"/>
    </location>
</feature>
<name>A0ABX1XS82_9BACL</name>
<dbReference type="PANTHER" id="PTHR43744:SF9">
    <property type="entry name" value="POLYGALACTURONAN_RHAMNOGALACTURONAN TRANSPORT SYSTEM PERMEASE PROTEIN YTCP"/>
    <property type="match status" value="1"/>
</dbReference>
<keyword evidence="5 7" id="KW-1133">Transmembrane helix</keyword>
<comment type="caution">
    <text evidence="9">The sequence shown here is derived from an EMBL/GenBank/DDBJ whole genome shotgun (WGS) entry which is preliminary data.</text>
</comment>
<keyword evidence="3" id="KW-1003">Cell membrane</keyword>
<dbReference type="PROSITE" id="PS50928">
    <property type="entry name" value="ABC_TM1"/>
    <property type="match status" value="1"/>
</dbReference>
<evidence type="ECO:0000256" key="4">
    <source>
        <dbReference type="ARBA" id="ARBA00022692"/>
    </source>
</evidence>
<evidence type="ECO:0000256" key="3">
    <source>
        <dbReference type="ARBA" id="ARBA00022475"/>
    </source>
</evidence>
<evidence type="ECO:0000256" key="2">
    <source>
        <dbReference type="ARBA" id="ARBA00022448"/>
    </source>
</evidence>
<dbReference type="InterPro" id="IPR000515">
    <property type="entry name" value="MetI-like"/>
</dbReference>
<protein>
    <submittedName>
        <fullName evidence="9">ABC transporter permease subunit</fullName>
    </submittedName>
</protein>
<evidence type="ECO:0000256" key="6">
    <source>
        <dbReference type="ARBA" id="ARBA00023136"/>
    </source>
</evidence>
<feature type="transmembrane region" description="Helical" evidence="7">
    <location>
        <begin position="20"/>
        <end position="39"/>
    </location>
</feature>
<dbReference type="Pfam" id="PF00528">
    <property type="entry name" value="BPD_transp_1"/>
    <property type="match status" value="1"/>
</dbReference>
<dbReference type="InterPro" id="IPR035906">
    <property type="entry name" value="MetI-like_sf"/>
</dbReference>
<dbReference type="CDD" id="cd06261">
    <property type="entry name" value="TM_PBP2"/>
    <property type="match status" value="1"/>
</dbReference>
<evidence type="ECO:0000313" key="9">
    <source>
        <dbReference type="EMBL" id="NOU71381.1"/>
    </source>
</evidence>
<dbReference type="Proteomes" id="UP000616779">
    <property type="component" value="Unassembled WGS sequence"/>
</dbReference>
<gene>
    <name evidence="9" type="ORF">GC098_08095</name>
</gene>
<keyword evidence="10" id="KW-1185">Reference proteome</keyword>
<dbReference type="Gene3D" id="1.10.3720.10">
    <property type="entry name" value="MetI-like"/>
    <property type="match status" value="1"/>
</dbReference>
<evidence type="ECO:0000256" key="1">
    <source>
        <dbReference type="ARBA" id="ARBA00004651"/>
    </source>
</evidence>
<feature type="transmembrane region" description="Helical" evidence="7">
    <location>
        <begin position="76"/>
        <end position="99"/>
    </location>
</feature>
<feature type="transmembrane region" description="Helical" evidence="7">
    <location>
        <begin position="143"/>
        <end position="163"/>
    </location>
</feature>
<comment type="similarity">
    <text evidence="7">Belongs to the binding-protein-dependent transport system permease family.</text>
</comment>
<dbReference type="PANTHER" id="PTHR43744">
    <property type="entry name" value="ABC TRANSPORTER PERMEASE PROTEIN MG189-RELATED-RELATED"/>
    <property type="match status" value="1"/>
</dbReference>
<dbReference type="SUPFAM" id="SSF161098">
    <property type="entry name" value="MetI-like"/>
    <property type="match status" value="1"/>
</dbReference>
<keyword evidence="2 7" id="KW-0813">Transport</keyword>
<sequence length="297" mass="33995">MVRKQHSSIWERLFDQFNYVFMTLFTLVCMYPFYYVFIYSISDPRTAARGIYFFPTKISFDSYINILALGTVPQAFVVSVVKTVLFTMICVYFSSMFAYLLTKREMLYRKVVYRFVISSMYLSAGLIPWFITMKTYGLQDNFLLYIIPGAINAFYIILVKTYIEQIPDSLEESAQIDGAGFMALFNKIIFPLSKPIVATVAVYAAVGCWNTWMDNYFLVHKPGLQTIQIILFNYLNDSKAIAENAARQTAGSGLEVQVSEETIKMAITMISVLPIMMVYPFLQKHFIKGIMLGAVKG</sequence>
<keyword evidence="4 7" id="KW-0812">Transmembrane</keyword>
<proteinExistence type="inferred from homology"/>
<keyword evidence="6 7" id="KW-0472">Membrane</keyword>
<evidence type="ECO:0000313" key="10">
    <source>
        <dbReference type="Proteomes" id="UP000616779"/>
    </source>
</evidence>
<feature type="domain" description="ABC transmembrane type-1" evidence="8">
    <location>
        <begin position="76"/>
        <end position="282"/>
    </location>
</feature>
<reference evidence="9 10" key="1">
    <citation type="submission" date="2019-10" db="EMBL/GenBank/DDBJ databases">
        <title>Description of Paenibacillus terrestris sp. nov.</title>
        <authorList>
            <person name="Carlier A."/>
            <person name="Qi S."/>
        </authorList>
    </citation>
    <scope>NUCLEOTIDE SEQUENCE [LARGE SCALE GENOMIC DNA]</scope>
    <source>
        <strain evidence="9 10">LMG 31458</strain>
    </source>
</reference>
<evidence type="ECO:0000256" key="7">
    <source>
        <dbReference type="RuleBase" id="RU363032"/>
    </source>
</evidence>
<comment type="subcellular location">
    <subcellularLocation>
        <location evidence="1 7">Cell membrane</location>
        <topology evidence="1 7">Multi-pass membrane protein</topology>
    </subcellularLocation>
</comment>
<evidence type="ECO:0000256" key="5">
    <source>
        <dbReference type="ARBA" id="ARBA00022989"/>
    </source>
</evidence>
<dbReference type="EMBL" id="WHOA01000065">
    <property type="protein sequence ID" value="NOU71381.1"/>
    <property type="molecule type" value="Genomic_DNA"/>
</dbReference>
<evidence type="ECO:0000259" key="8">
    <source>
        <dbReference type="PROSITE" id="PS50928"/>
    </source>
</evidence>
<feature type="transmembrane region" description="Helical" evidence="7">
    <location>
        <begin position="263"/>
        <end position="282"/>
    </location>
</feature>
<feature type="transmembrane region" description="Helical" evidence="7">
    <location>
        <begin position="184"/>
        <end position="206"/>
    </location>
</feature>
<organism evidence="9 10">
    <name type="scientific">Paenibacillus phytorum</name>
    <dbReference type="NCBI Taxonomy" id="2654977"/>
    <lineage>
        <taxon>Bacteria</taxon>
        <taxon>Bacillati</taxon>
        <taxon>Bacillota</taxon>
        <taxon>Bacilli</taxon>
        <taxon>Bacillales</taxon>
        <taxon>Paenibacillaceae</taxon>
        <taxon>Paenibacillus</taxon>
    </lineage>
</organism>
<accession>A0ABX1XS82</accession>